<dbReference type="SUPFAM" id="SSF48452">
    <property type="entry name" value="TPR-like"/>
    <property type="match status" value="1"/>
</dbReference>
<dbReference type="EMBL" id="CAJNOK010005436">
    <property type="protein sequence ID" value="CAF0972292.1"/>
    <property type="molecule type" value="Genomic_DNA"/>
</dbReference>
<evidence type="ECO:0000313" key="2">
    <source>
        <dbReference type="EMBL" id="CAF0972292.1"/>
    </source>
</evidence>
<feature type="repeat" description="TPR" evidence="1">
    <location>
        <begin position="354"/>
        <end position="387"/>
    </location>
</feature>
<sequence length="460" mass="55560">MILNKYDDIIITWFDDNIDYEIKEQLTQLHDHIIICSRKEQLLNTVDNIENYKIILIVSGQYSRQTLQLLHSNEKIDSVYIFCIIKELYQDLVKNKQYSKLIRIFVEYDELFQILEKRINSLLKHLSTFTLFTQNDKSMRNLEQESVHYLWYQLLRDTLINMQTYDSKQEMIDYCQVYYHADIAISINRLMLFDDIQKNAFPFKFINQALRTENIDALYKLRYFIVNFCTSLKRIFDENLELYEDVFDPFLIVYRGLTLSNENIEQLKQSVVYKHYSTKILFGKFLLTTGHFHRAIEYFENLLQTTLTDIERYNIYVKLSDAYNSTRQYNLALNYVLMTTDLETTLFSQSWICPYNLMPLGQLYQQQNNFDYALQYYEKALDTFDIYNQRAIAILHSQIGEIYYNQNNCLYALKHFQIPLEIYQEFYPDDYDGYITAHFNMDRIYDQTMNYSMALKYFQI</sequence>
<dbReference type="EMBL" id="CAJOBA010005442">
    <property type="protein sequence ID" value="CAF3743643.1"/>
    <property type="molecule type" value="Genomic_DNA"/>
</dbReference>
<accession>A0A8S2DHR4</accession>
<evidence type="ECO:0000256" key="1">
    <source>
        <dbReference type="PROSITE-ProRule" id="PRU00339"/>
    </source>
</evidence>
<reference evidence="2" key="1">
    <citation type="submission" date="2021-02" db="EMBL/GenBank/DDBJ databases">
        <authorList>
            <person name="Nowell W R."/>
        </authorList>
    </citation>
    <scope>NUCLEOTIDE SEQUENCE</scope>
</reference>
<dbReference type="Proteomes" id="UP000677228">
    <property type="component" value="Unassembled WGS sequence"/>
</dbReference>
<evidence type="ECO:0000313" key="3">
    <source>
        <dbReference type="EMBL" id="CAF3743643.1"/>
    </source>
</evidence>
<dbReference type="AlphaFoldDB" id="A0A8S2DHR4"/>
<evidence type="ECO:0000313" key="4">
    <source>
        <dbReference type="Proteomes" id="UP000677228"/>
    </source>
</evidence>
<dbReference type="Pfam" id="PF13181">
    <property type="entry name" value="TPR_8"/>
    <property type="match status" value="1"/>
</dbReference>
<keyword evidence="1" id="KW-0802">TPR repeat</keyword>
<dbReference type="InterPro" id="IPR019734">
    <property type="entry name" value="TPR_rpt"/>
</dbReference>
<name>A0A8S2DHR4_9BILA</name>
<dbReference type="InterPro" id="IPR011990">
    <property type="entry name" value="TPR-like_helical_dom_sf"/>
</dbReference>
<organism evidence="2 4">
    <name type="scientific">Didymodactylos carnosus</name>
    <dbReference type="NCBI Taxonomy" id="1234261"/>
    <lineage>
        <taxon>Eukaryota</taxon>
        <taxon>Metazoa</taxon>
        <taxon>Spiralia</taxon>
        <taxon>Gnathifera</taxon>
        <taxon>Rotifera</taxon>
        <taxon>Eurotatoria</taxon>
        <taxon>Bdelloidea</taxon>
        <taxon>Philodinida</taxon>
        <taxon>Philodinidae</taxon>
        <taxon>Didymodactylos</taxon>
    </lineage>
</organism>
<dbReference type="Proteomes" id="UP000682733">
    <property type="component" value="Unassembled WGS sequence"/>
</dbReference>
<evidence type="ECO:0008006" key="5">
    <source>
        <dbReference type="Google" id="ProtNLM"/>
    </source>
</evidence>
<dbReference type="PROSITE" id="PS50005">
    <property type="entry name" value="TPR"/>
    <property type="match status" value="1"/>
</dbReference>
<dbReference type="Gene3D" id="1.25.40.10">
    <property type="entry name" value="Tetratricopeptide repeat domain"/>
    <property type="match status" value="1"/>
</dbReference>
<proteinExistence type="predicted"/>
<gene>
    <name evidence="2" type="ORF">OVA965_LOCUS13165</name>
    <name evidence="3" type="ORF">TMI583_LOCUS13168</name>
</gene>
<comment type="caution">
    <text evidence="2">The sequence shown here is derived from an EMBL/GenBank/DDBJ whole genome shotgun (WGS) entry which is preliminary data.</text>
</comment>
<protein>
    <recommendedName>
        <fullName evidence="5">Tetratricopeptide repeat protein</fullName>
    </recommendedName>
</protein>